<evidence type="ECO:0000256" key="1">
    <source>
        <dbReference type="SAM" id="MobiDB-lite"/>
    </source>
</evidence>
<gene>
    <name evidence="2" type="ORF">E2C01_073639</name>
</gene>
<organism evidence="2 3">
    <name type="scientific">Portunus trituberculatus</name>
    <name type="common">Swimming crab</name>
    <name type="synonym">Neptunus trituberculatus</name>
    <dbReference type="NCBI Taxonomy" id="210409"/>
    <lineage>
        <taxon>Eukaryota</taxon>
        <taxon>Metazoa</taxon>
        <taxon>Ecdysozoa</taxon>
        <taxon>Arthropoda</taxon>
        <taxon>Crustacea</taxon>
        <taxon>Multicrustacea</taxon>
        <taxon>Malacostraca</taxon>
        <taxon>Eumalacostraca</taxon>
        <taxon>Eucarida</taxon>
        <taxon>Decapoda</taxon>
        <taxon>Pleocyemata</taxon>
        <taxon>Brachyura</taxon>
        <taxon>Eubrachyura</taxon>
        <taxon>Portunoidea</taxon>
        <taxon>Portunidae</taxon>
        <taxon>Portuninae</taxon>
        <taxon>Portunus</taxon>
    </lineage>
</organism>
<feature type="compositionally biased region" description="Polar residues" evidence="1">
    <location>
        <begin position="31"/>
        <end position="43"/>
    </location>
</feature>
<accession>A0A5B7IB48</accession>
<evidence type="ECO:0000313" key="3">
    <source>
        <dbReference type="Proteomes" id="UP000324222"/>
    </source>
</evidence>
<sequence>MQRFIITPSVIPSRAKKWCPMRQGGAASSLGPGTTTAAATRQPASPRPRRHHECSYSHHPGSFQLLRC</sequence>
<dbReference type="Proteomes" id="UP000324222">
    <property type="component" value="Unassembled WGS sequence"/>
</dbReference>
<reference evidence="2 3" key="1">
    <citation type="submission" date="2019-05" db="EMBL/GenBank/DDBJ databases">
        <title>Another draft genome of Portunus trituberculatus and its Hox gene families provides insights of decapod evolution.</title>
        <authorList>
            <person name="Jeong J.-H."/>
            <person name="Song I."/>
            <person name="Kim S."/>
            <person name="Choi T."/>
            <person name="Kim D."/>
            <person name="Ryu S."/>
            <person name="Kim W."/>
        </authorList>
    </citation>
    <scope>NUCLEOTIDE SEQUENCE [LARGE SCALE GENOMIC DNA]</scope>
    <source>
        <tissue evidence="2">Muscle</tissue>
    </source>
</reference>
<dbReference type="AlphaFoldDB" id="A0A5B7IB48"/>
<proteinExistence type="predicted"/>
<feature type="region of interest" description="Disordered" evidence="1">
    <location>
        <begin position="22"/>
        <end position="56"/>
    </location>
</feature>
<keyword evidence="3" id="KW-1185">Reference proteome</keyword>
<name>A0A5B7IB48_PORTR</name>
<comment type="caution">
    <text evidence="2">The sequence shown here is derived from an EMBL/GenBank/DDBJ whole genome shotgun (WGS) entry which is preliminary data.</text>
</comment>
<dbReference type="EMBL" id="VSRR010050316">
    <property type="protein sequence ID" value="MPC79126.1"/>
    <property type="molecule type" value="Genomic_DNA"/>
</dbReference>
<evidence type="ECO:0000313" key="2">
    <source>
        <dbReference type="EMBL" id="MPC79126.1"/>
    </source>
</evidence>
<protein>
    <submittedName>
        <fullName evidence="2">Uncharacterized protein</fullName>
    </submittedName>
</protein>